<organism evidence="5 6">
    <name type="scientific">Parachlamydia acanthamoebae</name>
    <dbReference type="NCBI Taxonomy" id="83552"/>
    <lineage>
        <taxon>Bacteria</taxon>
        <taxon>Pseudomonadati</taxon>
        <taxon>Chlamydiota</taxon>
        <taxon>Chlamydiia</taxon>
        <taxon>Parachlamydiales</taxon>
        <taxon>Parachlamydiaceae</taxon>
        <taxon>Parachlamydia</taxon>
    </lineage>
</organism>
<sequence>MDKLLYNQQKFRTESGFCCQKPFSMLPFRKVKLSVGKSFSYCLNDKNKNGMGRLFFGTTKKREESHRNRSIKKFEKADGAILSYDTKTLINFSSNNYLGLSTHPHVIQKSQLFLKTYGAGAMASRIVCGSWPYHQETEQKLAKSIGKEDALLFCSGFQANLTVLPALADRQTLILSDRYNHNSLLQGAKLSHAKCLRYNHNDLQHLKRLLTQYTTSFQRVLIVSESFFGMDGDQADLDGLSQLAKEFKALLYVDDSHAFGVLGPNGMGLAANREDVDIVMGAFGKAAGCFGGFIAGSHILKQHLVNQCSGVMFSTALPPAMVGAIAGALDMIPNLNKEREVIQNLSLFLRNEIRKLGYDVGIAKNHVIPVLIGEDEKACSLSTFLETQGILALPIRPPTVPEGTARLRLSLSSAHTTFHIEKLLEALCVWKTLKN</sequence>
<dbReference type="EC" id="2.3.1.47" evidence="5"/>
<dbReference type="GO" id="GO:0030170">
    <property type="term" value="F:pyridoxal phosphate binding"/>
    <property type="evidence" value="ECO:0007669"/>
    <property type="project" value="InterPro"/>
</dbReference>
<evidence type="ECO:0000256" key="2">
    <source>
        <dbReference type="ARBA" id="ARBA00022679"/>
    </source>
</evidence>
<protein>
    <submittedName>
        <fullName evidence="5">Putative 8-amino-7-oxononanoate synthase</fullName>
        <ecNumber evidence="5">2.3.1.47</ecNumber>
    </submittedName>
</protein>
<keyword evidence="5" id="KW-0012">Acyltransferase</keyword>
<comment type="caution">
    <text evidence="5">The sequence shown here is derived from an EMBL/GenBank/DDBJ whole genome shotgun (WGS) entry which is preliminary data.</text>
</comment>
<dbReference type="Gene3D" id="3.40.640.10">
    <property type="entry name" value="Type I PLP-dependent aspartate aminotransferase-like (Major domain)"/>
    <property type="match status" value="1"/>
</dbReference>
<reference evidence="5 6" key="1">
    <citation type="journal article" date="2014" name="Mol. Biol. Evol.">
        <title>Massive expansion of Ubiquitination-related gene families within the Chlamydiae.</title>
        <authorList>
            <person name="Domman D."/>
            <person name="Collingro A."/>
            <person name="Lagkouvardos I."/>
            <person name="Gehre L."/>
            <person name="Weinmaier T."/>
            <person name="Rattei T."/>
            <person name="Subtil A."/>
            <person name="Horn M."/>
        </authorList>
    </citation>
    <scope>NUCLEOTIDE SEQUENCE [LARGE SCALE GENOMIC DNA]</scope>
    <source>
        <strain evidence="5 6">OEW1</strain>
    </source>
</reference>
<dbReference type="Proteomes" id="UP000031307">
    <property type="component" value="Unassembled WGS sequence"/>
</dbReference>
<dbReference type="AlphaFoldDB" id="A0A0C1ECZ1"/>
<dbReference type="CDD" id="cd06454">
    <property type="entry name" value="KBL_like"/>
    <property type="match status" value="1"/>
</dbReference>
<evidence type="ECO:0000256" key="1">
    <source>
        <dbReference type="ARBA" id="ARBA00001933"/>
    </source>
</evidence>
<dbReference type="SUPFAM" id="SSF53383">
    <property type="entry name" value="PLP-dependent transferases"/>
    <property type="match status" value="1"/>
</dbReference>
<dbReference type="PANTHER" id="PTHR13693:SF100">
    <property type="entry name" value="8-AMINO-7-OXONONANOATE SYNTHASE"/>
    <property type="match status" value="1"/>
</dbReference>
<dbReference type="InterPro" id="IPR050087">
    <property type="entry name" value="AON_synthase_class-II"/>
</dbReference>
<dbReference type="InterPro" id="IPR015424">
    <property type="entry name" value="PyrdxlP-dep_Trfase"/>
</dbReference>
<evidence type="ECO:0000256" key="3">
    <source>
        <dbReference type="ARBA" id="ARBA00022898"/>
    </source>
</evidence>
<dbReference type="PATRIC" id="fig|83552.4.peg.849"/>
<keyword evidence="2 5" id="KW-0808">Transferase</keyword>
<dbReference type="GO" id="GO:0008710">
    <property type="term" value="F:8-amino-7-oxononanoate synthase activity"/>
    <property type="evidence" value="ECO:0007669"/>
    <property type="project" value="UniProtKB-EC"/>
</dbReference>
<evidence type="ECO:0000259" key="4">
    <source>
        <dbReference type="Pfam" id="PF00155"/>
    </source>
</evidence>
<dbReference type="GO" id="GO:0009102">
    <property type="term" value="P:biotin biosynthetic process"/>
    <property type="evidence" value="ECO:0007669"/>
    <property type="project" value="TreeGrafter"/>
</dbReference>
<keyword evidence="3" id="KW-0663">Pyridoxal phosphate</keyword>
<evidence type="ECO:0000313" key="5">
    <source>
        <dbReference type="EMBL" id="KIA77958.1"/>
    </source>
</evidence>
<comment type="cofactor">
    <cofactor evidence="1">
        <name>pyridoxal 5'-phosphate</name>
        <dbReference type="ChEBI" id="CHEBI:597326"/>
    </cofactor>
</comment>
<evidence type="ECO:0000313" key="6">
    <source>
        <dbReference type="Proteomes" id="UP000031307"/>
    </source>
</evidence>
<accession>A0A0C1ECZ1</accession>
<dbReference type="InterPro" id="IPR015422">
    <property type="entry name" value="PyrdxlP-dep_Trfase_small"/>
</dbReference>
<feature type="domain" description="Aminotransferase class I/classII large" evidence="4">
    <location>
        <begin position="88"/>
        <end position="427"/>
    </location>
</feature>
<gene>
    <name evidence="5" type="primary">bioF</name>
    <name evidence="5" type="ORF">DB43_FG00170</name>
</gene>
<dbReference type="Gene3D" id="3.90.1150.10">
    <property type="entry name" value="Aspartate Aminotransferase, domain 1"/>
    <property type="match status" value="1"/>
</dbReference>
<dbReference type="InterPro" id="IPR004839">
    <property type="entry name" value="Aminotransferase_I/II_large"/>
</dbReference>
<dbReference type="EMBL" id="JSAM01000051">
    <property type="protein sequence ID" value="KIA77958.1"/>
    <property type="molecule type" value="Genomic_DNA"/>
</dbReference>
<proteinExistence type="predicted"/>
<dbReference type="InterPro" id="IPR015421">
    <property type="entry name" value="PyrdxlP-dep_Trfase_major"/>
</dbReference>
<dbReference type="Pfam" id="PF00155">
    <property type="entry name" value="Aminotran_1_2"/>
    <property type="match status" value="1"/>
</dbReference>
<dbReference type="PANTHER" id="PTHR13693">
    <property type="entry name" value="CLASS II AMINOTRANSFERASE/8-AMINO-7-OXONONANOATE SYNTHASE"/>
    <property type="match status" value="1"/>
</dbReference>
<name>A0A0C1ECZ1_9BACT</name>